<dbReference type="Proteomes" id="UP000053470">
    <property type="component" value="Unassembled WGS sequence"/>
</dbReference>
<dbReference type="Pfam" id="PF13458">
    <property type="entry name" value="Peripla_BP_6"/>
    <property type="match status" value="1"/>
</dbReference>
<keyword evidence="2 3" id="KW-0732">Signal</keyword>
<comment type="similarity">
    <text evidence="1">Belongs to the leucine-binding protein family.</text>
</comment>
<evidence type="ECO:0000256" key="3">
    <source>
        <dbReference type="SAM" id="SignalP"/>
    </source>
</evidence>
<evidence type="ECO:0000256" key="1">
    <source>
        <dbReference type="ARBA" id="ARBA00010062"/>
    </source>
</evidence>
<reference evidence="5" key="2">
    <citation type="submission" date="2022-04" db="EMBL/GenBank/DDBJ databases">
        <title>Genomic draft of R. solanacearum strain IPO1609, a phylotype IIB1/biovar 2/race 3 strain isolated from potato in Europe.</title>
        <authorList>
            <person name="Boucher C."/>
            <person name="Carrere S."/>
            <person name="Dossat C."/>
            <person name="Elbaz M."/>
            <person name="Genin S."/>
            <person name="Gouzy J."/>
            <person name="Prior P."/>
            <person name="Segurens B."/>
            <person name="Wincker P."/>
        </authorList>
    </citation>
    <scope>NUCLEOTIDE SEQUENCE</scope>
    <source>
        <strain evidence="5">IPO1609</strain>
    </source>
</reference>
<dbReference type="PANTHER" id="PTHR30483">
    <property type="entry name" value="LEUCINE-SPECIFIC-BINDING PROTEIN"/>
    <property type="match status" value="1"/>
</dbReference>
<gene>
    <name evidence="5" type="primary">livJ</name>
    <name evidence="5" type="ORF">RSIPO_01252</name>
</gene>
<dbReference type="PANTHER" id="PTHR30483:SF37">
    <property type="entry name" value="ABC TRANSPORTER SUBSTRATE-BINDING PROTEIN"/>
    <property type="match status" value="1"/>
</dbReference>
<dbReference type="InterPro" id="IPR028081">
    <property type="entry name" value="Leu-bd"/>
</dbReference>
<feature type="signal peptide" evidence="3">
    <location>
        <begin position="1"/>
        <end position="33"/>
    </location>
</feature>
<proteinExistence type="inferred from homology"/>
<name>A0ABF7RC49_RALSL</name>
<dbReference type="InterPro" id="IPR051010">
    <property type="entry name" value="BCAA_transport"/>
</dbReference>
<dbReference type="AlphaFoldDB" id="A0ABF7RC49"/>
<dbReference type="InterPro" id="IPR028082">
    <property type="entry name" value="Peripla_BP_I"/>
</dbReference>
<accession>A0ABF7RC49</accession>
<dbReference type="Gene3D" id="3.40.50.2300">
    <property type="match status" value="2"/>
</dbReference>
<dbReference type="SUPFAM" id="SSF53822">
    <property type="entry name" value="Periplasmic binding protein-like I"/>
    <property type="match status" value="1"/>
</dbReference>
<evidence type="ECO:0000256" key="2">
    <source>
        <dbReference type="ARBA" id="ARBA00022729"/>
    </source>
</evidence>
<dbReference type="EMBL" id="LN651282">
    <property type="protein sequence ID" value="CEJ19096.1"/>
    <property type="molecule type" value="Genomic_DNA"/>
</dbReference>
<protein>
    <submittedName>
        <fullName evidence="5">Leu/ile/val-binding protein</fullName>
    </submittedName>
</protein>
<evidence type="ECO:0000313" key="6">
    <source>
        <dbReference type="Proteomes" id="UP000053470"/>
    </source>
</evidence>
<organism evidence="5 6">
    <name type="scientific">Ralstonia solanacearum IPO1609</name>
    <dbReference type="NCBI Taxonomy" id="564066"/>
    <lineage>
        <taxon>Bacteria</taxon>
        <taxon>Pseudomonadati</taxon>
        <taxon>Pseudomonadota</taxon>
        <taxon>Betaproteobacteria</taxon>
        <taxon>Burkholderiales</taxon>
        <taxon>Burkholderiaceae</taxon>
        <taxon>Ralstonia</taxon>
        <taxon>Ralstonia solanacearum species complex</taxon>
    </lineage>
</organism>
<dbReference type="CDD" id="cd06329">
    <property type="entry name" value="PBP1_SBP-like"/>
    <property type="match status" value="1"/>
</dbReference>
<keyword evidence="6" id="KW-1185">Reference proteome</keyword>
<sequence>MKETRMTKVRPLVVAVASVAAIGGALVSTAASAAETVKIAWIDPLSGLMGALGQNQLRSWQYIADLATQKNWAGDGTRFEVVGFDNKLSPQESLTVLKQVADQGIHYIVQGNGSSVGMALEDAVAKYNERNPGKEIVYLNYAAVDPDMTNGKCNYWHFRLDANSDMKMEALTSYLAKDPGVKKVYLINQNYSFGHQVARAAKEYLKRKRPDIEIVGEDLHPLAQVKDFSPYVSKIKSSGADTVITGNWGSDLALLIKAGKDAGLNANFYTYYASTTGVPTAMGSAGADHVKYVGYWNVNNDGFKGADIVEGYKKKYNDDYYLMASYTGIALLAKAVKQARSTEPAKVAKAFEGMKVDSLNGTFEMRAADHQGQQPLYIATWKKTDGKAVRFDQENTGYGWKTEAVLDQYIASQPTSCQMKRP</sequence>
<feature type="chain" id="PRO_5044749393" evidence="3">
    <location>
        <begin position="34"/>
        <end position="422"/>
    </location>
</feature>
<feature type="domain" description="Leucine-binding protein" evidence="4">
    <location>
        <begin position="36"/>
        <end position="384"/>
    </location>
</feature>
<evidence type="ECO:0000259" key="4">
    <source>
        <dbReference type="Pfam" id="PF13458"/>
    </source>
</evidence>
<evidence type="ECO:0000313" key="5">
    <source>
        <dbReference type="EMBL" id="CEJ19096.1"/>
    </source>
</evidence>
<reference evidence="5" key="1">
    <citation type="submission" date="2014-11" db="EMBL/GenBank/DDBJ databases">
        <authorList>
            <person name="Genoscope - CEA"/>
        </authorList>
    </citation>
    <scope>NUCLEOTIDE SEQUENCE</scope>
    <source>
        <strain evidence="5">IPO1609</strain>
    </source>
</reference>